<sequence>MIPRYQRILFAVLLLACIGMGIVLWNHQRHNYSLRDEATTDAPIEAPSYAAAESVTLALANDSDGSITPTTRDIALPSTPAVRVRALLEHLLAEYTSRKSPHPLGGGVAVEDVYLIDLPLSAPAPRNADGSFAGSSLPTRAADTTGITDPLTRATGQLAVINLRSAWCDAHPSGITVETLTIDSILGTLHAAIPQVTEVRFLVDGQPRSTLAGNVELDRTYDVVDTSNVVTPAQHE</sequence>
<dbReference type="Proteomes" id="UP001634747">
    <property type="component" value="Unassembled WGS sequence"/>
</dbReference>
<reference evidence="2 3" key="1">
    <citation type="submission" date="2024-12" db="EMBL/GenBank/DDBJ databases">
        <authorList>
            <person name="Lee Y."/>
        </authorList>
    </citation>
    <scope>NUCLEOTIDE SEQUENCE [LARGE SCALE GENOMIC DNA]</scope>
    <source>
        <strain evidence="2 3">03SUJ4</strain>
    </source>
</reference>
<feature type="domain" description="GerMN" evidence="1">
    <location>
        <begin position="80"/>
        <end position="208"/>
    </location>
</feature>
<accession>A0ABW9KL66</accession>
<evidence type="ECO:0000313" key="2">
    <source>
        <dbReference type="EMBL" id="MFN2975315.1"/>
    </source>
</evidence>
<organism evidence="2 3">
    <name type="scientific">Terriglobus aquaticus</name>
    <dbReference type="NCBI Taxonomy" id="940139"/>
    <lineage>
        <taxon>Bacteria</taxon>
        <taxon>Pseudomonadati</taxon>
        <taxon>Acidobacteriota</taxon>
        <taxon>Terriglobia</taxon>
        <taxon>Terriglobales</taxon>
        <taxon>Acidobacteriaceae</taxon>
        <taxon>Terriglobus</taxon>
    </lineage>
</organism>
<keyword evidence="3" id="KW-1185">Reference proteome</keyword>
<proteinExistence type="predicted"/>
<evidence type="ECO:0000259" key="1">
    <source>
        <dbReference type="Pfam" id="PF10646"/>
    </source>
</evidence>
<comment type="caution">
    <text evidence="2">The sequence shown here is derived from an EMBL/GenBank/DDBJ whole genome shotgun (WGS) entry which is preliminary data.</text>
</comment>
<dbReference type="RefSeq" id="WP_263413155.1">
    <property type="nucleotide sequence ID" value="NZ_BAABBH010000001.1"/>
</dbReference>
<gene>
    <name evidence="2" type="ORF">ACK2TP_06035</name>
</gene>
<dbReference type="EMBL" id="JBJYXY010000001">
    <property type="protein sequence ID" value="MFN2975315.1"/>
    <property type="molecule type" value="Genomic_DNA"/>
</dbReference>
<dbReference type="InterPro" id="IPR019606">
    <property type="entry name" value="GerMN"/>
</dbReference>
<protein>
    <submittedName>
        <fullName evidence="2">GerMN domain-containing protein</fullName>
    </submittedName>
</protein>
<name>A0ABW9KL66_9BACT</name>
<dbReference type="Pfam" id="PF10646">
    <property type="entry name" value="Germane"/>
    <property type="match status" value="1"/>
</dbReference>
<evidence type="ECO:0000313" key="3">
    <source>
        <dbReference type="Proteomes" id="UP001634747"/>
    </source>
</evidence>